<organism evidence="2 3">
    <name type="scientific">Candidatus Segetimicrobium genomatis</name>
    <dbReference type="NCBI Taxonomy" id="2569760"/>
    <lineage>
        <taxon>Bacteria</taxon>
        <taxon>Bacillati</taxon>
        <taxon>Candidatus Sysuimicrobiota</taxon>
        <taxon>Candidatus Sysuimicrobiia</taxon>
        <taxon>Candidatus Sysuimicrobiales</taxon>
        <taxon>Candidatus Segetimicrobiaceae</taxon>
        <taxon>Candidatus Segetimicrobium</taxon>
    </lineage>
</organism>
<gene>
    <name evidence="2" type="ORF">E6H01_09085</name>
</gene>
<dbReference type="Gene3D" id="3.30.70.100">
    <property type="match status" value="1"/>
</dbReference>
<accession>A0A537KXT6</accession>
<dbReference type="SUPFAM" id="SSF54909">
    <property type="entry name" value="Dimeric alpha+beta barrel"/>
    <property type="match status" value="1"/>
</dbReference>
<name>A0A537KXT6_9BACT</name>
<dbReference type="InterPro" id="IPR011008">
    <property type="entry name" value="Dimeric_a/b-barrel"/>
</dbReference>
<protein>
    <submittedName>
        <fullName evidence="2">EthD family reductase</fullName>
    </submittedName>
</protein>
<evidence type="ECO:0000313" key="3">
    <source>
        <dbReference type="Proteomes" id="UP000319353"/>
    </source>
</evidence>
<proteinExistence type="predicted"/>
<dbReference type="NCBIfam" id="TIGR02118">
    <property type="entry name" value="EthD family reductase"/>
    <property type="match status" value="1"/>
</dbReference>
<dbReference type="InterPro" id="IPR009799">
    <property type="entry name" value="EthD_dom"/>
</dbReference>
<evidence type="ECO:0000313" key="2">
    <source>
        <dbReference type="EMBL" id="TMJ00566.1"/>
    </source>
</evidence>
<dbReference type="GO" id="GO:0016491">
    <property type="term" value="F:oxidoreductase activity"/>
    <property type="evidence" value="ECO:0007669"/>
    <property type="project" value="InterPro"/>
</dbReference>
<sequence length="111" mass="12626">MVKLIAFLKRKPGVSREEFARRWVREHTKLSTKLPGLRGYRINIATSRQPGGTGVEPIYDGTAELWWDDVEAMEAAFATELGRRAGEDADQFAEVRIHLYTTEHTIMPGPR</sequence>
<evidence type="ECO:0000259" key="1">
    <source>
        <dbReference type="Pfam" id="PF07110"/>
    </source>
</evidence>
<reference evidence="2 3" key="1">
    <citation type="journal article" date="2019" name="Nat. Microbiol.">
        <title>Mediterranean grassland soil C-N compound turnover is dependent on rainfall and depth, and is mediated by genomically divergent microorganisms.</title>
        <authorList>
            <person name="Diamond S."/>
            <person name="Andeer P.F."/>
            <person name="Li Z."/>
            <person name="Crits-Christoph A."/>
            <person name="Burstein D."/>
            <person name="Anantharaman K."/>
            <person name="Lane K.R."/>
            <person name="Thomas B.C."/>
            <person name="Pan C."/>
            <person name="Northen T.R."/>
            <person name="Banfield J.F."/>
        </authorList>
    </citation>
    <scope>NUCLEOTIDE SEQUENCE [LARGE SCALE GENOMIC DNA]</scope>
    <source>
        <strain evidence="2">NP_4</strain>
    </source>
</reference>
<feature type="domain" description="EthD" evidence="1">
    <location>
        <begin position="11"/>
        <end position="94"/>
    </location>
</feature>
<dbReference type="Proteomes" id="UP000319353">
    <property type="component" value="Unassembled WGS sequence"/>
</dbReference>
<dbReference type="EMBL" id="VBAL01000113">
    <property type="protein sequence ID" value="TMJ00566.1"/>
    <property type="molecule type" value="Genomic_DNA"/>
</dbReference>
<dbReference type="AlphaFoldDB" id="A0A537KXT6"/>
<dbReference type="Pfam" id="PF07110">
    <property type="entry name" value="EthD"/>
    <property type="match status" value="1"/>
</dbReference>
<comment type="caution">
    <text evidence="2">The sequence shown here is derived from an EMBL/GenBank/DDBJ whole genome shotgun (WGS) entry which is preliminary data.</text>
</comment>